<accession>A0A6N9Q2I1</accession>
<comment type="caution">
    <text evidence="1">The sequence shown here is derived from an EMBL/GenBank/DDBJ whole genome shotgun (WGS) entry which is preliminary data.</text>
</comment>
<gene>
    <name evidence="1" type="ORF">ERL59_08515</name>
</gene>
<dbReference type="SUPFAM" id="SSF53098">
    <property type="entry name" value="Ribonuclease H-like"/>
    <property type="match status" value="1"/>
</dbReference>
<keyword evidence="2" id="KW-1185">Reference proteome</keyword>
<dbReference type="Gene3D" id="3.30.420.10">
    <property type="entry name" value="Ribonuclease H-like superfamily/Ribonuclease H"/>
    <property type="match status" value="1"/>
</dbReference>
<dbReference type="InterPro" id="IPR036397">
    <property type="entry name" value="RNaseH_sf"/>
</dbReference>
<organism evidence="1 2">
    <name type="scientific">Chengkuizengella marina</name>
    <dbReference type="NCBI Taxonomy" id="2507566"/>
    <lineage>
        <taxon>Bacteria</taxon>
        <taxon>Bacillati</taxon>
        <taxon>Bacillota</taxon>
        <taxon>Bacilli</taxon>
        <taxon>Bacillales</taxon>
        <taxon>Paenibacillaceae</taxon>
        <taxon>Chengkuizengella</taxon>
    </lineage>
</organism>
<dbReference type="EMBL" id="SIJB01000020">
    <property type="protein sequence ID" value="NBI29000.1"/>
    <property type="molecule type" value="Genomic_DNA"/>
</dbReference>
<proteinExistence type="predicted"/>
<dbReference type="AlphaFoldDB" id="A0A6N9Q2I1"/>
<evidence type="ECO:0000313" key="1">
    <source>
        <dbReference type="EMBL" id="NBI29000.1"/>
    </source>
</evidence>
<dbReference type="Proteomes" id="UP000448943">
    <property type="component" value="Unassembled WGS sequence"/>
</dbReference>
<dbReference type="OrthoDB" id="9781005at2"/>
<sequence>MENKWQYVCLFIDLYNREMIGYSARPNKDSLLVWQAMSSVKTRLDKITLFHTNRGNEFKNKLIDEMN</sequence>
<protein>
    <recommendedName>
        <fullName evidence="3">Integrase catalytic domain-containing protein</fullName>
    </recommendedName>
</protein>
<dbReference type="GO" id="GO:0003676">
    <property type="term" value="F:nucleic acid binding"/>
    <property type="evidence" value="ECO:0007669"/>
    <property type="project" value="InterPro"/>
</dbReference>
<evidence type="ECO:0008006" key="3">
    <source>
        <dbReference type="Google" id="ProtNLM"/>
    </source>
</evidence>
<dbReference type="InterPro" id="IPR012337">
    <property type="entry name" value="RNaseH-like_sf"/>
</dbReference>
<evidence type="ECO:0000313" key="2">
    <source>
        <dbReference type="Proteomes" id="UP000448943"/>
    </source>
</evidence>
<reference evidence="1 2" key="1">
    <citation type="submission" date="2019-01" db="EMBL/GenBank/DDBJ databases">
        <title>Chengkuizengella sp. nov., isolated from deep-sea sediment of East Pacific Ocean.</title>
        <authorList>
            <person name="Yang J."/>
            <person name="Lai Q."/>
            <person name="Shao Z."/>
        </authorList>
    </citation>
    <scope>NUCLEOTIDE SEQUENCE [LARGE SCALE GENOMIC DNA]</scope>
    <source>
        <strain evidence="1 2">YPA3-1-1</strain>
    </source>
</reference>
<name>A0A6N9Q2I1_9BACL</name>